<dbReference type="InterPro" id="IPR002182">
    <property type="entry name" value="NB-ARC"/>
</dbReference>
<feature type="domain" description="NB-ARC" evidence="3">
    <location>
        <begin position="297"/>
        <end position="444"/>
    </location>
</feature>
<dbReference type="OrthoDB" id="6161812at2759"/>
<dbReference type="Pfam" id="PF00931">
    <property type="entry name" value="NB-ARC"/>
    <property type="match status" value="1"/>
</dbReference>
<dbReference type="PANTHER" id="PTHR35205:SF1">
    <property type="entry name" value="ZU5 DOMAIN-CONTAINING PROTEIN"/>
    <property type="match status" value="1"/>
</dbReference>
<comment type="caution">
    <text evidence="4">The sequence shown here is derived from an EMBL/GenBank/DDBJ whole genome shotgun (WGS) entry which is preliminary data.</text>
</comment>
<dbReference type="InterPro" id="IPR027417">
    <property type="entry name" value="P-loop_NTPase"/>
</dbReference>
<keyword evidence="5" id="KW-1185">Reference proteome</keyword>
<keyword evidence="1" id="KW-0175">Coiled coil</keyword>
<evidence type="ECO:0000256" key="2">
    <source>
        <dbReference type="SAM" id="MobiDB-lite"/>
    </source>
</evidence>
<dbReference type="Gene3D" id="3.40.50.300">
    <property type="entry name" value="P-loop containing nucleotide triphosphate hydrolases"/>
    <property type="match status" value="1"/>
</dbReference>
<organism evidence="4 5">
    <name type="scientific">Cadophora malorum</name>
    <dbReference type="NCBI Taxonomy" id="108018"/>
    <lineage>
        <taxon>Eukaryota</taxon>
        <taxon>Fungi</taxon>
        <taxon>Dikarya</taxon>
        <taxon>Ascomycota</taxon>
        <taxon>Pezizomycotina</taxon>
        <taxon>Leotiomycetes</taxon>
        <taxon>Helotiales</taxon>
        <taxon>Ploettnerulaceae</taxon>
        <taxon>Cadophora</taxon>
    </lineage>
</organism>
<evidence type="ECO:0000313" key="5">
    <source>
        <dbReference type="Proteomes" id="UP000664132"/>
    </source>
</evidence>
<dbReference type="SUPFAM" id="SSF48452">
    <property type="entry name" value="TPR-like"/>
    <property type="match status" value="2"/>
</dbReference>
<name>A0A8H7T8C5_9HELO</name>
<dbReference type="PANTHER" id="PTHR35205">
    <property type="entry name" value="NB-ARC AND TPR DOMAIN PROTEIN"/>
    <property type="match status" value="1"/>
</dbReference>
<dbReference type="AlphaFoldDB" id="A0A8H7T8C5"/>
<feature type="region of interest" description="Disordered" evidence="2">
    <location>
        <begin position="78"/>
        <end position="97"/>
    </location>
</feature>
<protein>
    <recommendedName>
        <fullName evidence="3">NB-ARC domain-containing protein</fullName>
    </recommendedName>
</protein>
<feature type="coiled-coil region" evidence="1">
    <location>
        <begin position="927"/>
        <end position="954"/>
    </location>
</feature>
<accession>A0A8H7T8C5</accession>
<dbReference type="GO" id="GO:0043531">
    <property type="term" value="F:ADP binding"/>
    <property type="evidence" value="ECO:0007669"/>
    <property type="project" value="InterPro"/>
</dbReference>
<reference evidence="4" key="1">
    <citation type="submission" date="2021-02" db="EMBL/GenBank/DDBJ databases">
        <title>Genome sequence Cadophora malorum strain M34.</title>
        <authorList>
            <person name="Stefanovic E."/>
            <person name="Vu D."/>
            <person name="Scully C."/>
            <person name="Dijksterhuis J."/>
            <person name="Roader J."/>
            <person name="Houbraken J."/>
        </authorList>
    </citation>
    <scope>NUCLEOTIDE SEQUENCE</scope>
    <source>
        <strain evidence="4">M34</strain>
    </source>
</reference>
<dbReference type="Proteomes" id="UP000664132">
    <property type="component" value="Unassembled WGS sequence"/>
</dbReference>
<proteinExistence type="predicted"/>
<evidence type="ECO:0000313" key="4">
    <source>
        <dbReference type="EMBL" id="KAG4415254.1"/>
    </source>
</evidence>
<dbReference type="InterPro" id="IPR011990">
    <property type="entry name" value="TPR-like_helical_dom_sf"/>
</dbReference>
<evidence type="ECO:0000259" key="3">
    <source>
        <dbReference type="Pfam" id="PF00931"/>
    </source>
</evidence>
<gene>
    <name evidence="4" type="ORF">IFR04_011611</name>
</gene>
<evidence type="ECO:0000256" key="1">
    <source>
        <dbReference type="SAM" id="Coils"/>
    </source>
</evidence>
<dbReference type="EMBL" id="JAFJYH010000229">
    <property type="protein sequence ID" value="KAG4415254.1"/>
    <property type="molecule type" value="Genomic_DNA"/>
</dbReference>
<dbReference type="Gene3D" id="1.25.40.10">
    <property type="entry name" value="Tetratricopeptide repeat domain"/>
    <property type="match status" value="1"/>
</dbReference>
<sequence length="985" mass="112531">MPIYVTEDVNGLNEKTGEVKSVVKFRPKRTDEYIVDFSNTSNFAVERWSDTQQAIQMALSSSDREVALECRAEEDLERQIQEKRTSTASSTTEKRQHGRLVQLPGTLKNLVTHFENLVTPSMVEFEMVWGIIYVNLKAKENLRKTADLLGKMRRTVELFNRSLDSCNEVNEVNESRIAVVDFLDIIVSILIDLNKHLNQCVAEPALESSWLSFTDSMVSPFDDLDQAVKHVHDISAYSQVNQQEQVKNLAFRHELKPEGEEQANFPNSILDRKNTEFYGRLEEVGLIKSHLDPGDRNEGLRTYMIYGRRGVGKTAIALQFAHENLAPRGSSYDAVFWIQCETSVSIRSSFTEVAVSLNLPGADRDRHHEENLDAVHKWLKRTKKRWLLIFDNAENESTLRGYMPVGVNGSILMTSRKWYNYTNDVSRHGETIKPFDLASSWELLLRFLGHEWKQKVESPAEAEAAKEMLGELEGLALAIEQTAVLVKDPTIGGATIVETYAKFKNTKLNLPDRFLSKRSVSEKALDTLWDIIFKALHPHARTLMGVLAWLSPDKIPIDLFLPRNQSALDGPLEFCKQDAEYIDELNRASLFSLITPVPAFNDAMEDLVRRRLITREGRFFKIHRVVQEATNFHSLEDLQQSFNTACRLVFQQFPNRQMNETLYKQWNMCREYIHHGISLRIAYSKYSRSRTLQVPNEFVELMSNCAWYLYELGDYKTTKRVTSTGLEACRDKESVVYAELRLIDGCHRYDMNELVDCRKSWEESLRVRSKLVQPDDMRIAAILNNIGNLELAAGNEEEAEEAYLKSMNIWLTGGDQTAQQLAVTYLCLGRFYMLQGNFAEAWSYATLSETLFVRTAGPDLAFIANVHYLYGNIHLAQGDLDSAWTSYLFGKAKIISELRSPTEIDGAIARALWHMAKVIENDKKTGMGALEQSLDDARNLKRQAETAKTRIRAAGKGRALLPAEEENPERAEEVSYDLLLPLFFR</sequence>
<dbReference type="SUPFAM" id="SSF52540">
    <property type="entry name" value="P-loop containing nucleoside triphosphate hydrolases"/>
    <property type="match status" value="1"/>
</dbReference>